<evidence type="ECO:0000256" key="1">
    <source>
        <dbReference type="ARBA" id="ARBA00022737"/>
    </source>
</evidence>
<feature type="signal peptide" evidence="4">
    <location>
        <begin position="1"/>
        <end position="24"/>
    </location>
</feature>
<name>A0ABT5D5T8_9BACT</name>
<keyword evidence="4" id="KW-0732">Signal</keyword>
<dbReference type="Pfam" id="PF01436">
    <property type="entry name" value="NHL"/>
    <property type="match status" value="1"/>
</dbReference>
<sequence length="857" mass="90725">MGQAKRWGWTMGAMLSLILGLAGCQESGLQPSPAVPEGGSDTPPLEGAPPSGHPGEGSGPGLPSQGEGEVGTPGQPPAAAHDAEAVRLENQRPGARDWRITRNANNGEIEGYPLVTTVTPGQRVPVAVNVSEPHSFRWFVYRLGYYGGLGAREVARGGALRATRQPACPVDDVTGSVNCPWSATMEIETKADWVRGAYVVKLVRDDNYQRYVPFFVRDENPRSEVVALIPTATWSAYNTWGGTSLYDDKLGVMKKKYGVSRAFQVSYDRPYSRGQGTGHLMTDELSLIQWLESQALDVSYVTHEDLDASGDSLREAKVLVMSGHDEYWTSTLRDRADQAVAEGRSLINLGANQAYWHVRLEPSKDGRPRRLITCYKGDSREPVGARSPLRTVKFRDAPLSRPENALFGVMFNSRWHQFAFPMVITSPGHWALEGTGLQKGDTLWMANGYEQDAIVQNGQTPLGVEVLADSPSLSLQGAFGFSQMVVRQQGAAWIFSSGGIDFVQVLAGTQAADPRGARIVANVLYRALGRPVPSDLVQFHPLQTPQSRGPYASRVRTVAGQAGMRGSIDGPDGMGQLGAPVAVTVMPGGGWAVADGLANSVKRVSAMGDIRTVLTGLNGPMGIAADASGNLYVADSENHCIRRISPDGTAVVFAGSVMEPGQADGTAKAARFNQPAGLAIAPGGALLVADLGNGVIRRVDLSAPGNPVTTVRADKWMYRPSAVAVGADGTLFVVETGMARVLEIRNGVVSIIAGSSPGYADGAPGSSQFLPYLGIAVLKDGSLAVADPGNYRIRRILFTAEGKPSEVTTLAGSGRFGARDGEGRAADLVLPAGLAVGEDGTLYVADAGNALLRAVMP</sequence>
<keyword evidence="7" id="KW-1185">Reference proteome</keyword>
<dbReference type="RefSeq" id="WP_272137259.1">
    <property type="nucleotide sequence ID" value="NZ_JAQNDM010000002.1"/>
</dbReference>
<feature type="domain" description="N,N-dimethylformamidase beta subunit-like C-terminal" evidence="5">
    <location>
        <begin position="139"/>
        <end position="507"/>
    </location>
</feature>
<organism evidence="6 7">
    <name type="scientific">Stigmatella ashevillensis</name>
    <dbReference type="NCBI Taxonomy" id="2995309"/>
    <lineage>
        <taxon>Bacteria</taxon>
        <taxon>Pseudomonadati</taxon>
        <taxon>Myxococcota</taxon>
        <taxon>Myxococcia</taxon>
        <taxon>Myxococcales</taxon>
        <taxon>Cystobacterineae</taxon>
        <taxon>Archangiaceae</taxon>
        <taxon>Stigmatella</taxon>
    </lineage>
</organism>
<feature type="repeat" description="NHL" evidence="2">
    <location>
        <begin position="617"/>
        <end position="647"/>
    </location>
</feature>
<feature type="region of interest" description="Disordered" evidence="3">
    <location>
        <begin position="28"/>
        <end position="97"/>
    </location>
</feature>
<dbReference type="InterPro" id="IPR046540">
    <property type="entry name" value="DMFA2_C"/>
</dbReference>
<dbReference type="InterPro" id="IPR001258">
    <property type="entry name" value="NHL_repeat"/>
</dbReference>
<dbReference type="PROSITE" id="PS51257">
    <property type="entry name" value="PROKAR_LIPOPROTEIN"/>
    <property type="match status" value="1"/>
</dbReference>
<comment type="caution">
    <text evidence="6">The sequence shown here is derived from an EMBL/GenBank/DDBJ whole genome shotgun (WGS) entry which is preliminary data.</text>
</comment>
<feature type="chain" id="PRO_5046862258" evidence="4">
    <location>
        <begin position="25"/>
        <end position="857"/>
    </location>
</feature>
<accession>A0ABT5D5T8</accession>
<feature type="compositionally biased region" description="Basic and acidic residues" evidence="3">
    <location>
        <begin position="81"/>
        <end position="97"/>
    </location>
</feature>
<protein>
    <submittedName>
        <fullName evidence="6">Hemolysin</fullName>
    </submittedName>
</protein>
<evidence type="ECO:0000313" key="6">
    <source>
        <dbReference type="EMBL" id="MDC0709035.1"/>
    </source>
</evidence>
<evidence type="ECO:0000259" key="5">
    <source>
        <dbReference type="Pfam" id="PF20254"/>
    </source>
</evidence>
<reference evidence="6 7" key="1">
    <citation type="submission" date="2022-11" db="EMBL/GenBank/DDBJ databases">
        <title>Minimal conservation of predation-associated metabolite biosynthetic gene clusters underscores biosynthetic potential of Myxococcota including descriptions for ten novel species: Archangium lansinium sp. nov., Myxococcus landrumus sp. nov., Nannocystis bai.</title>
        <authorList>
            <person name="Ahearne A."/>
            <person name="Stevens C."/>
            <person name="Dowd S."/>
        </authorList>
    </citation>
    <scope>NUCLEOTIDE SEQUENCE [LARGE SCALE GENOMIC DNA]</scope>
    <source>
        <strain evidence="6 7">NCWAL01</strain>
    </source>
</reference>
<dbReference type="PANTHER" id="PTHR46388">
    <property type="entry name" value="NHL REPEAT-CONTAINING PROTEIN 2"/>
    <property type="match status" value="1"/>
</dbReference>
<dbReference type="PROSITE" id="PS51125">
    <property type="entry name" value="NHL"/>
    <property type="match status" value="1"/>
</dbReference>
<evidence type="ECO:0000256" key="4">
    <source>
        <dbReference type="SAM" id="SignalP"/>
    </source>
</evidence>
<evidence type="ECO:0000256" key="3">
    <source>
        <dbReference type="SAM" id="MobiDB-lite"/>
    </source>
</evidence>
<dbReference type="Proteomes" id="UP001221838">
    <property type="component" value="Unassembled WGS sequence"/>
</dbReference>
<dbReference type="Pfam" id="PF20254">
    <property type="entry name" value="DMFA2_C"/>
    <property type="match status" value="1"/>
</dbReference>
<keyword evidence="1" id="KW-0677">Repeat</keyword>
<dbReference type="PANTHER" id="PTHR46388:SF2">
    <property type="entry name" value="NHL REPEAT-CONTAINING PROTEIN 2"/>
    <property type="match status" value="1"/>
</dbReference>
<dbReference type="InterPro" id="IPR011042">
    <property type="entry name" value="6-blade_b-propeller_TolB-like"/>
</dbReference>
<dbReference type="Gene3D" id="2.120.10.30">
    <property type="entry name" value="TolB, C-terminal domain"/>
    <property type="match status" value="3"/>
</dbReference>
<evidence type="ECO:0000256" key="2">
    <source>
        <dbReference type="PROSITE-ProRule" id="PRU00504"/>
    </source>
</evidence>
<gene>
    <name evidence="6" type="ORF">POL68_11230</name>
</gene>
<evidence type="ECO:0000313" key="7">
    <source>
        <dbReference type="Proteomes" id="UP001221838"/>
    </source>
</evidence>
<dbReference type="EMBL" id="JAQNDM010000002">
    <property type="protein sequence ID" value="MDC0709035.1"/>
    <property type="molecule type" value="Genomic_DNA"/>
</dbReference>
<dbReference type="SUPFAM" id="SSF101898">
    <property type="entry name" value="NHL repeat"/>
    <property type="match status" value="1"/>
</dbReference>
<proteinExistence type="predicted"/>